<name>A0A517MY90_9BACT</name>
<evidence type="ECO:0000313" key="2">
    <source>
        <dbReference type="Proteomes" id="UP000319852"/>
    </source>
</evidence>
<dbReference type="EMBL" id="CP036263">
    <property type="protein sequence ID" value="QDS99841.1"/>
    <property type="molecule type" value="Genomic_DNA"/>
</dbReference>
<dbReference type="AlphaFoldDB" id="A0A517MY90"/>
<reference evidence="1 2" key="1">
    <citation type="submission" date="2019-02" db="EMBL/GenBank/DDBJ databases">
        <title>Deep-cultivation of Planctomycetes and their phenomic and genomic characterization uncovers novel biology.</title>
        <authorList>
            <person name="Wiegand S."/>
            <person name="Jogler M."/>
            <person name="Boedeker C."/>
            <person name="Pinto D."/>
            <person name="Vollmers J."/>
            <person name="Rivas-Marin E."/>
            <person name="Kohn T."/>
            <person name="Peeters S.H."/>
            <person name="Heuer A."/>
            <person name="Rast P."/>
            <person name="Oberbeckmann S."/>
            <person name="Bunk B."/>
            <person name="Jeske O."/>
            <person name="Meyerdierks A."/>
            <person name="Storesund J.E."/>
            <person name="Kallscheuer N."/>
            <person name="Luecker S."/>
            <person name="Lage O.M."/>
            <person name="Pohl T."/>
            <person name="Merkel B.J."/>
            <person name="Hornburger P."/>
            <person name="Mueller R.-W."/>
            <person name="Bruemmer F."/>
            <person name="Labrenz M."/>
            <person name="Spormann A.M."/>
            <person name="Op den Camp H."/>
            <person name="Overmann J."/>
            <person name="Amann R."/>
            <person name="Jetten M.S.M."/>
            <person name="Mascher T."/>
            <person name="Medema M.H."/>
            <person name="Devos D.P."/>
            <person name="Kaster A.-K."/>
            <person name="Ovreas L."/>
            <person name="Rohde M."/>
            <person name="Galperin M.Y."/>
            <person name="Jogler C."/>
        </authorList>
    </citation>
    <scope>NUCLEOTIDE SEQUENCE [LARGE SCALE GENOMIC DNA]</scope>
    <source>
        <strain evidence="1 2">HG15A2</strain>
    </source>
</reference>
<accession>A0A517MY90</accession>
<dbReference type="KEGG" id="amob:HG15A2_31720"/>
<keyword evidence="2" id="KW-1185">Reference proteome</keyword>
<organism evidence="1 2">
    <name type="scientific">Adhaeretor mobilis</name>
    <dbReference type="NCBI Taxonomy" id="1930276"/>
    <lineage>
        <taxon>Bacteria</taxon>
        <taxon>Pseudomonadati</taxon>
        <taxon>Planctomycetota</taxon>
        <taxon>Planctomycetia</taxon>
        <taxon>Pirellulales</taxon>
        <taxon>Lacipirellulaceae</taxon>
        <taxon>Adhaeretor</taxon>
    </lineage>
</organism>
<sequence>MSVGVGLQFDVSLAAAGVNAGRSLASETSFARRNTFYVQNHHGMPSWVYHAIVQSICKNHNDEKEHENHQELSFVFFVLFVFQSLSTLALSDSESLVDLQVILEVEVAIVADRYDHTIGDDATA</sequence>
<dbReference type="Proteomes" id="UP000319852">
    <property type="component" value="Chromosome"/>
</dbReference>
<gene>
    <name evidence="1" type="ORF">HG15A2_31720</name>
</gene>
<evidence type="ECO:0000313" key="1">
    <source>
        <dbReference type="EMBL" id="QDS99841.1"/>
    </source>
</evidence>
<proteinExistence type="predicted"/>
<protein>
    <submittedName>
        <fullName evidence="1">Uncharacterized protein</fullName>
    </submittedName>
</protein>